<dbReference type="Proteomes" id="UP000000311">
    <property type="component" value="Unassembled WGS sequence"/>
</dbReference>
<proteinExistence type="predicted"/>
<dbReference type="Pfam" id="PF07776">
    <property type="entry name" value="zf-AD"/>
    <property type="match status" value="1"/>
</dbReference>
<dbReference type="AlphaFoldDB" id="E2AWT3"/>
<dbReference type="InterPro" id="IPR012934">
    <property type="entry name" value="Znf_AD"/>
</dbReference>
<organism evidence="5">
    <name type="scientific">Camponotus floridanus</name>
    <name type="common">Florida carpenter ant</name>
    <dbReference type="NCBI Taxonomy" id="104421"/>
    <lineage>
        <taxon>Eukaryota</taxon>
        <taxon>Metazoa</taxon>
        <taxon>Ecdysozoa</taxon>
        <taxon>Arthropoda</taxon>
        <taxon>Hexapoda</taxon>
        <taxon>Insecta</taxon>
        <taxon>Pterygota</taxon>
        <taxon>Neoptera</taxon>
        <taxon>Endopterygota</taxon>
        <taxon>Hymenoptera</taxon>
        <taxon>Apocrita</taxon>
        <taxon>Aculeata</taxon>
        <taxon>Formicoidea</taxon>
        <taxon>Formicidae</taxon>
        <taxon>Formicinae</taxon>
        <taxon>Camponotus</taxon>
    </lineage>
</organism>
<evidence type="ECO:0000313" key="4">
    <source>
        <dbReference type="EMBL" id="EFN62119.1"/>
    </source>
</evidence>
<feature type="binding site" evidence="1">
    <location>
        <position position="77"/>
    </location>
    <ligand>
        <name>Zn(2+)</name>
        <dbReference type="ChEBI" id="CHEBI:29105"/>
    </ligand>
</feature>
<protein>
    <recommendedName>
        <fullName evidence="3">ZAD domain-containing protein</fullName>
    </recommendedName>
</protein>
<name>E2AWT3_CAMFO</name>
<feature type="binding site" evidence="1">
    <location>
        <position position="80"/>
    </location>
    <ligand>
        <name>Zn(2+)</name>
        <dbReference type="ChEBI" id="CHEBI:29105"/>
    </ligand>
</feature>
<feature type="binding site" evidence="1">
    <location>
        <position position="32"/>
    </location>
    <ligand>
        <name>Zn(2+)</name>
        <dbReference type="ChEBI" id="CHEBI:29105"/>
    </ligand>
</feature>
<dbReference type="InParanoid" id="E2AWT3"/>
<keyword evidence="1" id="KW-0862">Zinc</keyword>
<keyword evidence="1" id="KW-0479">Metal-binding</keyword>
<gene>
    <name evidence="4" type="ORF">EAG_15711</name>
</gene>
<feature type="compositionally biased region" description="Polar residues" evidence="2">
    <location>
        <begin position="1"/>
        <end position="19"/>
    </location>
</feature>
<sequence>SQSTKQNMDAVEINTSGPPQSEDAIASAVKICRVCLLDNPMMRDLFLESEVASLSMKAMSFTNVKMLPGDGLPAQVCYMCADKLESAYEFKLQVEQADS</sequence>
<evidence type="ECO:0000256" key="2">
    <source>
        <dbReference type="SAM" id="MobiDB-lite"/>
    </source>
</evidence>
<dbReference type="GO" id="GO:0008270">
    <property type="term" value="F:zinc ion binding"/>
    <property type="evidence" value="ECO:0007669"/>
    <property type="project" value="UniProtKB-UniRule"/>
</dbReference>
<feature type="non-terminal residue" evidence="4">
    <location>
        <position position="1"/>
    </location>
</feature>
<dbReference type="Gene3D" id="3.40.1800.20">
    <property type="match status" value="1"/>
</dbReference>
<dbReference type="GO" id="GO:0005634">
    <property type="term" value="C:nucleus"/>
    <property type="evidence" value="ECO:0007669"/>
    <property type="project" value="InterPro"/>
</dbReference>
<keyword evidence="5" id="KW-1185">Reference proteome</keyword>
<evidence type="ECO:0000259" key="3">
    <source>
        <dbReference type="PROSITE" id="PS51915"/>
    </source>
</evidence>
<evidence type="ECO:0000313" key="5">
    <source>
        <dbReference type="Proteomes" id="UP000000311"/>
    </source>
</evidence>
<dbReference type="STRING" id="104421.E2AWT3"/>
<dbReference type="PROSITE" id="PS51915">
    <property type="entry name" value="ZAD"/>
    <property type="match status" value="1"/>
</dbReference>
<feature type="domain" description="ZAD" evidence="3">
    <location>
        <begin position="30"/>
        <end position="99"/>
    </location>
</feature>
<feature type="non-terminal residue" evidence="4">
    <location>
        <position position="99"/>
    </location>
</feature>
<evidence type="ECO:0000256" key="1">
    <source>
        <dbReference type="PROSITE-ProRule" id="PRU01263"/>
    </source>
</evidence>
<dbReference type="EMBL" id="GL443424">
    <property type="protein sequence ID" value="EFN62119.1"/>
    <property type="molecule type" value="Genomic_DNA"/>
</dbReference>
<feature type="binding site" evidence="1">
    <location>
        <position position="35"/>
    </location>
    <ligand>
        <name>Zn(2+)</name>
        <dbReference type="ChEBI" id="CHEBI:29105"/>
    </ligand>
</feature>
<feature type="region of interest" description="Disordered" evidence="2">
    <location>
        <begin position="1"/>
        <end position="21"/>
    </location>
</feature>
<keyword evidence="1" id="KW-0863">Zinc-finger</keyword>
<dbReference type="SUPFAM" id="SSF57716">
    <property type="entry name" value="Glucocorticoid receptor-like (DNA-binding domain)"/>
    <property type="match status" value="1"/>
</dbReference>
<reference evidence="4 5" key="1">
    <citation type="journal article" date="2010" name="Science">
        <title>Genomic comparison of the ants Camponotus floridanus and Harpegnathos saltator.</title>
        <authorList>
            <person name="Bonasio R."/>
            <person name="Zhang G."/>
            <person name="Ye C."/>
            <person name="Mutti N.S."/>
            <person name="Fang X."/>
            <person name="Qin N."/>
            <person name="Donahue G."/>
            <person name="Yang P."/>
            <person name="Li Q."/>
            <person name="Li C."/>
            <person name="Zhang P."/>
            <person name="Huang Z."/>
            <person name="Berger S.L."/>
            <person name="Reinberg D."/>
            <person name="Wang J."/>
            <person name="Liebig J."/>
        </authorList>
    </citation>
    <scope>NUCLEOTIDE SEQUENCE [LARGE SCALE GENOMIC DNA]</scope>
    <source>
        <strain evidence="5">C129</strain>
    </source>
</reference>
<accession>E2AWT3</accession>
<dbReference type="OrthoDB" id="6077919at2759"/>